<dbReference type="EMBL" id="CP003924">
    <property type="protein sequence ID" value="AGS35249.1"/>
    <property type="molecule type" value="Genomic_DNA"/>
</dbReference>
<comment type="subcellular location">
    <subcellularLocation>
        <location evidence="1">Cell membrane</location>
        <topology evidence="1">Multi-pass membrane protein</topology>
    </subcellularLocation>
</comment>
<feature type="transmembrane region" description="Helical" evidence="8">
    <location>
        <begin position="110"/>
        <end position="127"/>
    </location>
</feature>
<feature type="transmembrane region" description="Helical" evidence="8">
    <location>
        <begin position="337"/>
        <end position="356"/>
    </location>
</feature>
<feature type="transmembrane region" description="Helical" evidence="8">
    <location>
        <begin position="313"/>
        <end position="330"/>
    </location>
</feature>
<feature type="transmembrane region" description="Helical" evidence="8">
    <location>
        <begin position="82"/>
        <end position="104"/>
    </location>
</feature>
<dbReference type="KEGG" id="cmd:B841_08880"/>
<evidence type="ECO:0000313" key="10">
    <source>
        <dbReference type="Proteomes" id="UP000015388"/>
    </source>
</evidence>
<feature type="transmembrane region" description="Helical" evidence="8">
    <location>
        <begin position="408"/>
        <end position="429"/>
    </location>
</feature>
<keyword evidence="4 8" id="KW-0812">Transmembrane</keyword>
<comment type="similarity">
    <text evidence="7">Belongs to the glycosyltransferase 87 family.</text>
</comment>
<keyword evidence="2" id="KW-1003">Cell membrane</keyword>
<dbReference type="GO" id="GO:0005886">
    <property type="term" value="C:plasma membrane"/>
    <property type="evidence" value="ECO:0007669"/>
    <property type="project" value="UniProtKB-SubCell"/>
</dbReference>
<dbReference type="AlphaFoldDB" id="S5SVK5"/>
<dbReference type="PATRIC" id="fig|1224163.3.peg.1785"/>
<evidence type="ECO:0000256" key="3">
    <source>
        <dbReference type="ARBA" id="ARBA00022679"/>
    </source>
</evidence>
<name>S5SVK5_9CORY</name>
<gene>
    <name evidence="9" type="ORF">B841_08880</name>
</gene>
<dbReference type="GO" id="GO:0016758">
    <property type="term" value="F:hexosyltransferase activity"/>
    <property type="evidence" value="ECO:0007669"/>
    <property type="project" value="InterPro"/>
</dbReference>
<sequence>MAVLYLATVGAGGLTWRFYIDAAVYRAGGQFVLDGAQLYHEQLFVGGEETGFPQTSLPFTYPPFASLLFVPLALVSQTTAGLIIAVGNLVLAWSVTALLIDAVASARWRGRRAAALATAVLPLVLLAEPVRETIFFGQINLVLMLLVVVGTVARTPWSRSWAGGVFVGLAAAIKLTPAVFGLYFLVHRRWAAAAATVASFLAFTGAAALILPRDSVDYWASTLADTDRIGGTAYASNQSVKGVLARLLGPEHPAESWLWLLIVGALLVLITAAMLRLHRTGGDVGRSGRVASLTVASMIAGLCSPVSWSHHWVWLIAAAVVFVAAALRTTGPARLTAGALAALTGLVGLIGPHWLLPHRDGAELLWPWWAQLTGSSYVVLGVLTILTAVVLPRALTGAAGVDDALARVWSRVILVCAVLLAIGVVAAAVTGG</sequence>
<dbReference type="Pfam" id="PF09594">
    <property type="entry name" value="GT87"/>
    <property type="match status" value="1"/>
</dbReference>
<dbReference type="eggNOG" id="COG5650">
    <property type="taxonomic scope" value="Bacteria"/>
</dbReference>
<evidence type="ECO:0000256" key="4">
    <source>
        <dbReference type="ARBA" id="ARBA00022692"/>
    </source>
</evidence>
<evidence type="ECO:0008006" key="11">
    <source>
        <dbReference type="Google" id="ProtNLM"/>
    </source>
</evidence>
<dbReference type="Proteomes" id="UP000015388">
    <property type="component" value="Chromosome"/>
</dbReference>
<evidence type="ECO:0000256" key="8">
    <source>
        <dbReference type="SAM" id="Phobius"/>
    </source>
</evidence>
<dbReference type="STRING" id="1224163.B841_08880"/>
<keyword evidence="10" id="KW-1185">Reference proteome</keyword>
<evidence type="ECO:0000256" key="2">
    <source>
        <dbReference type="ARBA" id="ARBA00022475"/>
    </source>
</evidence>
<evidence type="ECO:0000256" key="1">
    <source>
        <dbReference type="ARBA" id="ARBA00004651"/>
    </source>
</evidence>
<organism evidence="9 10">
    <name type="scientific">Corynebacterium maris DSM 45190</name>
    <dbReference type="NCBI Taxonomy" id="1224163"/>
    <lineage>
        <taxon>Bacteria</taxon>
        <taxon>Bacillati</taxon>
        <taxon>Actinomycetota</taxon>
        <taxon>Actinomycetes</taxon>
        <taxon>Mycobacteriales</taxon>
        <taxon>Corynebacteriaceae</taxon>
        <taxon>Corynebacterium</taxon>
    </lineage>
</organism>
<keyword evidence="3" id="KW-0808">Transferase</keyword>
<accession>S5SVK5</accession>
<dbReference type="InterPro" id="IPR018584">
    <property type="entry name" value="GT87"/>
</dbReference>
<evidence type="ECO:0000256" key="5">
    <source>
        <dbReference type="ARBA" id="ARBA00022989"/>
    </source>
</evidence>
<feature type="transmembrane region" description="Helical" evidence="8">
    <location>
        <begin position="165"/>
        <end position="185"/>
    </location>
</feature>
<keyword evidence="6 8" id="KW-0472">Membrane</keyword>
<proteinExistence type="inferred from homology"/>
<reference evidence="9 10" key="1">
    <citation type="submission" date="2012-11" db="EMBL/GenBank/DDBJ databases">
        <title>The complete genome sequence of Corynebacterium maris Coryn-1 (=DSM 45190).</title>
        <authorList>
            <person name="Schaffert L."/>
            <person name="Albersmeier A."/>
            <person name="Kalinowski J."/>
            <person name="Ruckert C."/>
        </authorList>
    </citation>
    <scope>NUCLEOTIDE SEQUENCE [LARGE SCALE GENOMIC DNA]</scope>
    <source>
        <strain evidence="10">Coryn-1</strain>
    </source>
</reference>
<keyword evidence="5 8" id="KW-1133">Transmembrane helix</keyword>
<evidence type="ECO:0000256" key="7">
    <source>
        <dbReference type="ARBA" id="ARBA00024033"/>
    </source>
</evidence>
<evidence type="ECO:0000256" key="6">
    <source>
        <dbReference type="ARBA" id="ARBA00023136"/>
    </source>
</evidence>
<evidence type="ECO:0000313" key="9">
    <source>
        <dbReference type="EMBL" id="AGS35249.1"/>
    </source>
</evidence>
<dbReference type="HOGENOM" id="CLU_034641_3_0_11"/>
<feature type="transmembrane region" description="Helical" evidence="8">
    <location>
        <begin position="257"/>
        <end position="278"/>
    </location>
</feature>
<feature type="transmembrane region" description="Helical" evidence="8">
    <location>
        <begin position="192"/>
        <end position="211"/>
    </location>
</feature>
<feature type="transmembrane region" description="Helical" evidence="8">
    <location>
        <begin position="134"/>
        <end position="153"/>
    </location>
</feature>
<protein>
    <recommendedName>
        <fullName evidence="11">Polyprenol-phosphate-mannose-dependent alpha-(1-2)-phosphatidylinositol mannoside mannosyltransferase</fullName>
    </recommendedName>
</protein>
<feature type="transmembrane region" description="Helical" evidence="8">
    <location>
        <begin position="376"/>
        <end position="396"/>
    </location>
</feature>